<evidence type="ECO:0000256" key="2">
    <source>
        <dbReference type="SAM" id="MobiDB-lite"/>
    </source>
</evidence>
<dbReference type="PANTHER" id="PTHR30386:SF24">
    <property type="entry name" value="MULTIDRUG RESISTANCE EFFLUX PUMP"/>
    <property type="match status" value="1"/>
</dbReference>
<feature type="compositionally biased region" description="Basic and acidic residues" evidence="2">
    <location>
        <begin position="22"/>
        <end position="80"/>
    </location>
</feature>
<dbReference type="Gene3D" id="2.40.50.100">
    <property type="match status" value="1"/>
</dbReference>
<dbReference type="Gene3D" id="1.10.287.470">
    <property type="entry name" value="Helix hairpin bin"/>
    <property type="match status" value="2"/>
</dbReference>
<evidence type="ECO:0000313" key="6">
    <source>
        <dbReference type="Proteomes" id="UP000198793"/>
    </source>
</evidence>
<dbReference type="EMBL" id="FNIT01000007">
    <property type="protein sequence ID" value="SDO52256.1"/>
    <property type="molecule type" value="Genomic_DNA"/>
</dbReference>
<keyword evidence="3" id="KW-0472">Membrane</keyword>
<accession>A0A1H0K8L3</accession>
<evidence type="ECO:0000256" key="1">
    <source>
        <dbReference type="SAM" id="Coils"/>
    </source>
</evidence>
<protein>
    <submittedName>
        <fullName evidence="5">Membrane fusion protein, multidrug efflux system</fullName>
    </submittedName>
</protein>
<dbReference type="Pfam" id="PF25954">
    <property type="entry name" value="Beta-barrel_RND_2"/>
    <property type="match status" value="1"/>
</dbReference>
<dbReference type="InterPro" id="IPR050739">
    <property type="entry name" value="MFP"/>
</dbReference>
<feature type="region of interest" description="Disordered" evidence="2">
    <location>
        <begin position="1"/>
        <end position="80"/>
    </location>
</feature>
<feature type="coiled-coil region" evidence="1">
    <location>
        <begin position="168"/>
        <end position="261"/>
    </location>
</feature>
<keyword evidence="3" id="KW-1133">Transmembrane helix</keyword>
<reference evidence="5 6" key="1">
    <citation type="submission" date="2016-10" db="EMBL/GenBank/DDBJ databases">
        <authorList>
            <person name="de Groot N.N."/>
        </authorList>
    </citation>
    <scope>NUCLEOTIDE SEQUENCE [LARGE SCALE GENOMIC DNA]</scope>
    <source>
        <strain evidence="6">L7-484,KACC 16230,DSM 25025</strain>
    </source>
</reference>
<dbReference type="InterPro" id="IPR058792">
    <property type="entry name" value="Beta-barrel_RND_2"/>
</dbReference>
<evidence type="ECO:0000313" key="5">
    <source>
        <dbReference type="EMBL" id="SDO52256.1"/>
    </source>
</evidence>
<sequence>MLEESRFPWTHGDADGTVAIDPEARSGESHETTHEPEARETKREPRRDEPEKGRTEGENENASDAKGEDDGTGDQNKEKRPSILRRHPFIVLLVLVAIVAAGVGGYFYWLSAIHPYESTDDAFVDSRQFAVSPQVAGYVSEVLVSDNQHVNAGEVILRIDPRDYQAAVDEADARVAAAQAAINGADAQIAAQGAQVTEAQAAVAQNEASVQFAQEEAARAQTLARSGAGTVQTAQQQTSALRQAEAELNRSRAAVTAAQKQVGSLQAQRATSVADLREANAQAAQARLNLSYVTVTAAQPGRVVQLTGAVGQYVQAGQSVAMFVPDDIWVTANFKETQITDMRPGQAVDIRIDAYPDHEIKGRVDSVQPGSGTAFSLLPAENATGNYVKVVQRVPVKIVADSWPRDVSIGPGMSVVPTVTVRPKD</sequence>
<dbReference type="OrthoDB" id="9811754at2"/>
<dbReference type="SUPFAM" id="SSF111369">
    <property type="entry name" value="HlyD-like secretion proteins"/>
    <property type="match status" value="2"/>
</dbReference>
<keyword evidence="6" id="KW-1185">Reference proteome</keyword>
<dbReference type="RefSeq" id="WP_090675179.1">
    <property type="nucleotide sequence ID" value="NZ_FNIT01000007.1"/>
</dbReference>
<dbReference type="AlphaFoldDB" id="A0A1H0K8L3"/>
<feature type="transmembrane region" description="Helical" evidence="3">
    <location>
        <begin position="89"/>
        <end position="109"/>
    </location>
</feature>
<feature type="domain" description="CusB-like beta-barrel" evidence="4">
    <location>
        <begin position="328"/>
        <end position="370"/>
    </location>
</feature>
<dbReference type="STRING" id="1166073.SAMN05192530_107148"/>
<dbReference type="PANTHER" id="PTHR30386">
    <property type="entry name" value="MEMBRANE FUSION SUBUNIT OF EMRAB-TOLC MULTIDRUG EFFLUX PUMP"/>
    <property type="match status" value="1"/>
</dbReference>
<keyword evidence="1" id="KW-0175">Coiled coil</keyword>
<dbReference type="Gene3D" id="2.40.30.170">
    <property type="match status" value="1"/>
</dbReference>
<evidence type="ECO:0000256" key="3">
    <source>
        <dbReference type="SAM" id="Phobius"/>
    </source>
</evidence>
<organism evidence="5 6">
    <name type="scientific">Aureimonas jatrophae</name>
    <dbReference type="NCBI Taxonomy" id="1166073"/>
    <lineage>
        <taxon>Bacteria</taxon>
        <taxon>Pseudomonadati</taxon>
        <taxon>Pseudomonadota</taxon>
        <taxon>Alphaproteobacteria</taxon>
        <taxon>Hyphomicrobiales</taxon>
        <taxon>Aurantimonadaceae</taxon>
        <taxon>Aureimonas</taxon>
    </lineage>
</organism>
<dbReference type="Proteomes" id="UP000198793">
    <property type="component" value="Unassembled WGS sequence"/>
</dbReference>
<name>A0A1H0K8L3_9HYPH</name>
<dbReference type="GO" id="GO:0055085">
    <property type="term" value="P:transmembrane transport"/>
    <property type="evidence" value="ECO:0007669"/>
    <property type="project" value="InterPro"/>
</dbReference>
<evidence type="ECO:0000259" key="4">
    <source>
        <dbReference type="Pfam" id="PF25954"/>
    </source>
</evidence>
<gene>
    <name evidence="5" type="ORF">SAMN05192530_107148</name>
</gene>
<proteinExistence type="predicted"/>
<keyword evidence="3" id="KW-0812">Transmembrane</keyword>